<evidence type="ECO:0000256" key="1">
    <source>
        <dbReference type="ARBA" id="ARBA00022485"/>
    </source>
</evidence>
<protein>
    <submittedName>
        <fullName evidence="6">3-methyladenine DNA glycosylase</fullName>
    </submittedName>
</protein>
<dbReference type="KEGG" id="spal:FM071_05510"/>
<dbReference type="AlphaFoldDB" id="A0A7M1B7V2"/>
<keyword evidence="7" id="KW-1185">Reference proteome</keyword>
<keyword evidence="1" id="KW-0004">4Fe-4S</keyword>
<dbReference type="RefSeq" id="WP_193109689.1">
    <property type="nucleotide sequence ID" value="NZ_CP041406.1"/>
</dbReference>
<dbReference type="GO" id="GO:0051539">
    <property type="term" value="F:4 iron, 4 sulfur cluster binding"/>
    <property type="evidence" value="ECO:0007669"/>
    <property type="project" value="UniProtKB-KW"/>
</dbReference>
<dbReference type="PANTHER" id="PTHR10359:SF19">
    <property type="entry name" value="DNA REPAIR GLYCOSYLASE MJ1434-RELATED"/>
    <property type="match status" value="1"/>
</dbReference>
<dbReference type="InterPro" id="IPR003265">
    <property type="entry name" value="HhH-GPD_domain"/>
</dbReference>
<dbReference type="Gene3D" id="1.10.1670.10">
    <property type="entry name" value="Helix-hairpin-Helix base-excision DNA repair enzymes (C-terminal)"/>
    <property type="match status" value="1"/>
</dbReference>
<name>A0A7M1B7V2_9BACT</name>
<organism evidence="6 7">
    <name type="scientific">Sulfurimonas paralvinellae</name>
    <dbReference type="NCBI Taxonomy" id="317658"/>
    <lineage>
        <taxon>Bacteria</taxon>
        <taxon>Pseudomonadati</taxon>
        <taxon>Campylobacterota</taxon>
        <taxon>Epsilonproteobacteria</taxon>
        <taxon>Campylobacterales</taxon>
        <taxon>Sulfurimonadaceae</taxon>
        <taxon>Sulfurimonas</taxon>
    </lineage>
</organism>
<accession>A0A7M1B7V2</accession>
<keyword evidence="3" id="KW-0408">Iron</keyword>
<dbReference type="Gene3D" id="1.10.340.30">
    <property type="entry name" value="Hypothetical protein, domain 2"/>
    <property type="match status" value="1"/>
</dbReference>
<gene>
    <name evidence="6" type="ORF">FM071_05510</name>
</gene>
<evidence type="ECO:0000256" key="3">
    <source>
        <dbReference type="ARBA" id="ARBA00023004"/>
    </source>
</evidence>
<reference evidence="6 7" key="1">
    <citation type="submission" date="2019-07" db="EMBL/GenBank/DDBJ databases">
        <title>Sulfurimonas paralvinellae sp. nov., a novel mesophilic, hydrogen- and sulfur-oxidizing chemolithoautotroph within the Epsilonproteo- bacteria isolated from a deep-sea hydrothermal vent polychaete nest, reclassification of Thiomicrospira denitrificans as Sulfurimonas denitrificans comb. nov. and emended description of the genus Sulfurimonas.</title>
        <authorList>
            <person name="Wang S."/>
            <person name="Jiang L."/>
            <person name="Shao Z."/>
        </authorList>
    </citation>
    <scope>NUCLEOTIDE SEQUENCE [LARGE SCALE GENOMIC DNA]</scope>
    <source>
        <strain evidence="6 7">GO25</strain>
    </source>
</reference>
<dbReference type="EMBL" id="CP041406">
    <property type="protein sequence ID" value="QOP45771.1"/>
    <property type="molecule type" value="Genomic_DNA"/>
</dbReference>
<evidence type="ECO:0000256" key="4">
    <source>
        <dbReference type="ARBA" id="ARBA00023014"/>
    </source>
</evidence>
<evidence type="ECO:0000256" key="2">
    <source>
        <dbReference type="ARBA" id="ARBA00022723"/>
    </source>
</evidence>
<dbReference type="NCBIfam" id="NF010494">
    <property type="entry name" value="PRK13913.1"/>
    <property type="match status" value="1"/>
</dbReference>
<dbReference type="GO" id="GO:0046872">
    <property type="term" value="F:metal ion binding"/>
    <property type="evidence" value="ECO:0007669"/>
    <property type="project" value="UniProtKB-KW"/>
</dbReference>
<dbReference type="CDD" id="cd00056">
    <property type="entry name" value="ENDO3c"/>
    <property type="match status" value="1"/>
</dbReference>
<dbReference type="SUPFAM" id="SSF48150">
    <property type="entry name" value="DNA-glycosylase"/>
    <property type="match status" value="1"/>
</dbReference>
<dbReference type="InterPro" id="IPR011257">
    <property type="entry name" value="DNA_glycosylase"/>
</dbReference>
<proteinExistence type="predicted"/>
<sequence>MSKIVAEIYEFLRKEDLLQNSPPLWWPNAGTFEVVVSAVLTQNTTWKNVEKSLKNLEGFLTLESFLTLDEIELKEKIRPSGFYNQKAPRLLQLSRNIKDEFKNFETFGQEVSRKWLLEQKGIGKESADAILCYGCLREEVVVDSYTKRLLKRFEIEFKEYDDYKEYLESGLREVIPKEQIFETFALFHGMIVEYNKKVKL</sequence>
<keyword evidence="4" id="KW-0411">Iron-sulfur</keyword>
<dbReference type="GO" id="GO:0006284">
    <property type="term" value="P:base-excision repair"/>
    <property type="evidence" value="ECO:0007669"/>
    <property type="project" value="InterPro"/>
</dbReference>
<dbReference type="Proteomes" id="UP000593580">
    <property type="component" value="Chromosome"/>
</dbReference>
<dbReference type="Pfam" id="PF00730">
    <property type="entry name" value="HhH-GPD"/>
    <property type="match status" value="1"/>
</dbReference>
<dbReference type="InterPro" id="IPR023170">
    <property type="entry name" value="HhH_base_excis_C"/>
</dbReference>
<dbReference type="SMART" id="SM00478">
    <property type="entry name" value="ENDO3c"/>
    <property type="match status" value="1"/>
</dbReference>
<evidence type="ECO:0000259" key="5">
    <source>
        <dbReference type="SMART" id="SM00478"/>
    </source>
</evidence>
<keyword evidence="2" id="KW-0479">Metal-binding</keyword>
<dbReference type="PIRSF" id="PIRSF001435">
    <property type="entry name" value="Nth"/>
    <property type="match status" value="1"/>
</dbReference>
<feature type="domain" description="HhH-GPD" evidence="5">
    <location>
        <begin position="40"/>
        <end position="197"/>
    </location>
</feature>
<dbReference type="PANTHER" id="PTHR10359">
    <property type="entry name" value="A/G-SPECIFIC ADENINE GLYCOSYLASE/ENDONUCLEASE III"/>
    <property type="match status" value="1"/>
</dbReference>
<evidence type="ECO:0000313" key="7">
    <source>
        <dbReference type="Proteomes" id="UP000593580"/>
    </source>
</evidence>
<dbReference type="GO" id="GO:0003824">
    <property type="term" value="F:catalytic activity"/>
    <property type="evidence" value="ECO:0007669"/>
    <property type="project" value="InterPro"/>
</dbReference>
<evidence type="ECO:0000313" key="6">
    <source>
        <dbReference type="EMBL" id="QOP45771.1"/>
    </source>
</evidence>